<dbReference type="PANTHER" id="PTHR30055">
    <property type="entry name" value="HTH-TYPE TRANSCRIPTIONAL REGULATOR RUTR"/>
    <property type="match status" value="1"/>
</dbReference>
<dbReference type="SUPFAM" id="SSF46689">
    <property type="entry name" value="Homeodomain-like"/>
    <property type="match status" value="1"/>
</dbReference>
<dbReference type="PRINTS" id="PR00455">
    <property type="entry name" value="HTHTETR"/>
</dbReference>
<dbReference type="InterPro" id="IPR050109">
    <property type="entry name" value="HTH-type_TetR-like_transc_reg"/>
</dbReference>
<evidence type="ECO:0000259" key="5">
    <source>
        <dbReference type="PROSITE" id="PS50977"/>
    </source>
</evidence>
<dbReference type="InterPro" id="IPR009057">
    <property type="entry name" value="Homeodomain-like_sf"/>
</dbReference>
<evidence type="ECO:0000313" key="6">
    <source>
        <dbReference type="EMBL" id="MRG94318.1"/>
    </source>
</evidence>
<organism evidence="6 7">
    <name type="scientific">Polyangium spumosum</name>
    <dbReference type="NCBI Taxonomy" id="889282"/>
    <lineage>
        <taxon>Bacteria</taxon>
        <taxon>Pseudomonadati</taxon>
        <taxon>Myxococcota</taxon>
        <taxon>Polyangia</taxon>
        <taxon>Polyangiales</taxon>
        <taxon>Polyangiaceae</taxon>
        <taxon>Polyangium</taxon>
    </lineage>
</organism>
<dbReference type="Proteomes" id="UP000440224">
    <property type="component" value="Unassembled WGS sequence"/>
</dbReference>
<dbReference type="InterPro" id="IPR023772">
    <property type="entry name" value="DNA-bd_HTH_TetR-type_CS"/>
</dbReference>
<feature type="domain" description="HTH tetR-type" evidence="5">
    <location>
        <begin position="9"/>
        <end position="69"/>
    </location>
</feature>
<keyword evidence="2 4" id="KW-0238">DNA-binding</keyword>
<keyword evidence="7" id="KW-1185">Reference proteome</keyword>
<dbReference type="PROSITE" id="PS01081">
    <property type="entry name" value="HTH_TETR_1"/>
    <property type="match status" value="1"/>
</dbReference>
<dbReference type="GO" id="GO:0003700">
    <property type="term" value="F:DNA-binding transcription factor activity"/>
    <property type="evidence" value="ECO:0007669"/>
    <property type="project" value="TreeGrafter"/>
</dbReference>
<keyword evidence="3" id="KW-0804">Transcription</keyword>
<evidence type="ECO:0000256" key="2">
    <source>
        <dbReference type="ARBA" id="ARBA00023125"/>
    </source>
</evidence>
<name>A0A6N7PQH5_9BACT</name>
<dbReference type="SUPFAM" id="SSF48498">
    <property type="entry name" value="Tetracyclin repressor-like, C-terminal domain"/>
    <property type="match status" value="1"/>
</dbReference>
<dbReference type="PANTHER" id="PTHR30055:SF240">
    <property type="entry name" value="HTH-TYPE TRANSCRIPTIONAL REGULATOR ACRR"/>
    <property type="match status" value="1"/>
</dbReference>
<dbReference type="RefSeq" id="WP_153821121.1">
    <property type="nucleotide sequence ID" value="NZ_WJIE01000005.1"/>
</dbReference>
<sequence length="210" mass="22933">MTRTRLPGADRRRQIAEAALRIIATAGVHRLTAVEIAREVGIADGSIFRHFEDKRAIVAAAVDVFEGMLLEDFPPEDPDPLERLKSFLLRRLALVRAHPEILRLAFNDRLVEAAGEEGAARVQASVQRSMSFVRACLAEAQEKGTITSAVPVDVMVWAVTGILRGAAFQEMAGASKSPPLTPEALWPSIAALLRGPPLHPTTHEHKERAK</sequence>
<dbReference type="EMBL" id="WJIE01000005">
    <property type="protein sequence ID" value="MRG94318.1"/>
    <property type="molecule type" value="Genomic_DNA"/>
</dbReference>
<keyword evidence="1" id="KW-0805">Transcription regulation</keyword>
<dbReference type="Gene3D" id="1.10.357.10">
    <property type="entry name" value="Tetracycline Repressor, domain 2"/>
    <property type="match status" value="1"/>
</dbReference>
<reference evidence="6 7" key="1">
    <citation type="submission" date="2019-10" db="EMBL/GenBank/DDBJ databases">
        <title>A soil myxobacterium in the family Polyangiaceae.</title>
        <authorList>
            <person name="Li Y."/>
            <person name="Wang J."/>
        </authorList>
    </citation>
    <scope>NUCLEOTIDE SEQUENCE [LARGE SCALE GENOMIC DNA]</scope>
    <source>
        <strain evidence="6 7">DSM 14734</strain>
    </source>
</reference>
<dbReference type="GO" id="GO:0000976">
    <property type="term" value="F:transcription cis-regulatory region binding"/>
    <property type="evidence" value="ECO:0007669"/>
    <property type="project" value="TreeGrafter"/>
</dbReference>
<dbReference type="InterPro" id="IPR036271">
    <property type="entry name" value="Tet_transcr_reg_TetR-rel_C_sf"/>
</dbReference>
<evidence type="ECO:0000313" key="7">
    <source>
        <dbReference type="Proteomes" id="UP000440224"/>
    </source>
</evidence>
<comment type="caution">
    <text evidence="6">The sequence shown here is derived from an EMBL/GenBank/DDBJ whole genome shotgun (WGS) entry which is preliminary data.</text>
</comment>
<dbReference type="AlphaFoldDB" id="A0A6N7PQH5"/>
<protein>
    <submittedName>
        <fullName evidence="6">TetR family transcriptional regulator</fullName>
    </submittedName>
</protein>
<accession>A0A6N7PQH5</accession>
<dbReference type="PROSITE" id="PS50977">
    <property type="entry name" value="HTH_TETR_2"/>
    <property type="match status" value="1"/>
</dbReference>
<evidence type="ECO:0000256" key="3">
    <source>
        <dbReference type="ARBA" id="ARBA00023163"/>
    </source>
</evidence>
<dbReference type="InterPro" id="IPR001647">
    <property type="entry name" value="HTH_TetR"/>
</dbReference>
<gene>
    <name evidence="6" type="ORF">GF068_20685</name>
</gene>
<evidence type="ECO:0000256" key="1">
    <source>
        <dbReference type="ARBA" id="ARBA00023015"/>
    </source>
</evidence>
<evidence type="ECO:0000256" key="4">
    <source>
        <dbReference type="PROSITE-ProRule" id="PRU00335"/>
    </source>
</evidence>
<dbReference type="Pfam" id="PF00440">
    <property type="entry name" value="TetR_N"/>
    <property type="match status" value="1"/>
</dbReference>
<feature type="DNA-binding region" description="H-T-H motif" evidence="4">
    <location>
        <begin position="32"/>
        <end position="51"/>
    </location>
</feature>
<dbReference type="OrthoDB" id="3249at2"/>
<proteinExistence type="predicted"/>